<gene>
    <name evidence="1" type="ORF">NF556_02780</name>
</gene>
<dbReference type="InterPro" id="IPR023198">
    <property type="entry name" value="PGP-like_dom2"/>
</dbReference>
<keyword evidence="2" id="KW-1185">Reference proteome</keyword>
<dbReference type="RefSeq" id="WP_252593981.1">
    <property type="nucleotide sequence ID" value="NZ_CP099489.1"/>
</dbReference>
<dbReference type="Gene3D" id="1.10.150.240">
    <property type="entry name" value="Putative phosphatase, domain 2"/>
    <property type="match status" value="1"/>
</dbReference>
<dbReference type="SUPFAM" id="SSF56784">
    <property type="entry name" value="HAD-like"/>
    <property type="match status" value="1"/>
</dbReference>
<dbReference type="PANTHER" id="PTHR18901">
    <property type="entry name" value="2-DEOXYGLUCOSE-6-PHOSPHATE PHOSPHATASE 2"/>
    <property type="match status" value="1"/>
</dbReference>
<organism evidence="1 2">
    <name type="scientific">Ornithinimicrobium faecis</name>
    <dbReference type="NCBI Taxonomy" id="2934158"/>
    <lineage>
        <taxon>Bacteria</taxon>
        <taxon>Bacillati</taxon>
        <taxon>Actinomycetota</taxon>
        <taxon>Actinomycetes</taxon>
        <taxon>Micrococcales</taxon>
        <taxon>Ornithinimicrobiaceae</taxon>
        <taxon>Ornithinimicrobium</taxon>
    </lineage>
</organism>
<dbReference type="EMBL" id="CP099489">
    <property type="protein sequence ID" value="USQ80606.1"/>
    <property type="molecule type" value="Genomic_DNA"/>
</dbReference>
<dbReference type="Pfam" id="PF00702">
    <property type="entry name" value="Hydrolase"/>
    <property type="match status" value="1"/>
</dbReference>
<dbReference type="CDD" id="cd07505">
    <property type="entry name" value="HAD_BPGM-like"/>
    <property type="match status" value="1"/>
</dbReference>
<evidence type="ECO:0000313" key="1">
    <source>
        <dbReference type="EMBL" id="USQ80606.1"/>
    </source>
</evidence>
<dbReference type="SFLD" id="SFLDG01135">
    <property type="entry name" value="C1.5.6:_HAD__Beta-PGM__Phospha"/>
    <property type="match status" value="1"/>
</dbReference>
<dbReference type="InterPro" id="IPR006439">
    <property type="entry name" value="HAD-SF_hydro_IA"/>
</dbReference>
<dbReference type="NCBIfam" id="TIGR01509">
    <property type="entry name" value="HAD-SF-IA-v3"/>
    <property type="match status" value="1"/>
</dbReference>
<protein>
    <submittedName>
        <fullName evidence="1">HAD family phosphatase</fullName>
    </submittedName>
</protein>
<dbReference type="SFLD" id="SFLDG01129">
    <property type="entry name" value="C1.5:_HAD__Beta-PGM__Phosphata"/>
    <property type="match status" value="1"/>
</dbReference>
<sequence length="229" mass="24127">MTTTRAEPSPVAAVVFDMDGVLTDTETIWDEVRRGLAAQDGVPWPEGATEAMMGMSTPEWAQFLASEVGISGDPAERTLEGMAARYREHLPTLPGAVEAVQRLAARWPLALASSSARRLIDTSLATLGITDRFEVSVSTEEVARGKPAPDGFLRACELLGVEPARAVAIEDSSNGLRSASAAGMRVIAVPHEAFPPAADALALADVVVRNLDEVTVDLVAGLAAGRERP</sequence>
<dbReference type="Proteomes" id="UP001056455">
    <property type="component" value="Chromosome"/>
</dbReference>
<dbReference type="InterPro" id="IPR023214">
    <property type="entry name" value="HAD_sf"/>
</dbReference>
<dbReference type="InterPro" id="IPR036412">
    <property type="entry name" value="HAD-like_sf"/>
</dbReference>
<dbReference type="SFLD" id="SFLDS00003">
    <property type="entry name" value="Haloacid_Dehalogenase"/>
    <property type="match status" value="1"/>
</dbReference>
<evidence type="ECO:0000313" key="2">
    <source>
        <dbReference type="Proteomes" id="UP001056455"/>
    </source>
</evidence>
<reference evidence="1" key="1">
    <citation type="submission" date="2022-06" db="EMBL/GenBank/DDBJ databases">
        <title>Ornithinimicrobium HY1793.</title>
        <authorList>
            <person name="Huang Y."/>
        </authorList>
    </citation>
    <scope>NUCLEOTIDE SEQUENCE</scope>
    <source>
        <strain evidence="1">HY1793</strain>
    </source>
</reference>
<name>A0ABY4YUZ8_9MICO</name>
<dbReference type="Gene3D" id="3.40.50.1000">
    <property type="entry name" value="HAD superfamily/HAD-like"/>
    <property type="match status" value="1"/>
</dbReference>
<proteinExistence type="predicted"/>
<dbReference type="PANTHER" id="PTHR18901:SF38">
    <property type="entry name" value="PSEUDOURIDINE-5'-PHOSPHATASE"/>
    <property type="match status" value="1"/>
</dbReference>
<accession>A0ABY4YUZ8</accession>